<accession>A0A7E6FGI4</accession>
<dbReference type="InterPro" id="IPR003887">
    <property type="entry name" value="LEM_dom"/>
</dbReference>
<dbReference type="InterPro" id="IPR051656">
    <property type="entry name" value="LEM_domain"/>
</dbReference>
<feature type="region of interest" description="Disordered" evidence="1">
    <location>
        <begin position="143"/>
        <end position="174"/>
    </location>
</feature>
<name>A0A7E6FGI4_9MOLL</name>
<evidence type="ECO:0000313" key="4">
    <source>
        <dbReference type="RefSeq" id="XP_036366673.1"/>
    </source>
</evidence>
<dbReference type="AlphaFoldDB" id="A0A7E6FGI4"/>
<dbReference type="Gene3D" id="1.10.720.40">
    <property type="match status" value="1"/>
</dbReference>
<feature type="region of interest" description="Disordered" evidence="1">
    <location>
        <begin position="53"/>
        <end position="73"/>
    </location>
</feature>
<dbReference type="PANTHER" id="PTHR12019:SF9">
    <property type="entry name" value="THYMOPOIETIN"/>
    <property type="match status" value="1"/>
</dbReference>
<evidence type="ECO:0000259" key="2">
    <source>
        <dbReference type="PROSITE" id="PS50954"/>
    </source>
</evidence>
<sequence>MVSQEIQTLSDEQLRSTLVEYNVTVGPITKTTRKLYERKLARLWKQLPAIKLSSDEKDDEEEEEEEEIKQCRSSAFSTSTMKNMKGYAHVNKHSERKRPRVLHRKMSSTVSKISKANNLLDYSNYQYSQLEVPCDAHMTDCSTDVNPVSEDSQSTEESSVSKYRQSTANDTTSQNEWISNMQNKNIDFGNILGLTFKRPDKNCSGKVLQVDKPKTKLSWNVKSNSDVKNNLNNLNKDYFTEENISSQKHFDYSALQQPVTTIKGSDFVYGISPIPENVSGRYSFAVPRIAWKSLDKSMHTNLPYQTVSSLDKNCNPVRKMLPQYYNQSVDAAVISAENTREIRQHSTTNTGVLQQNKQISGKHYNLLFWGCWYFTEDCLPL</sequence>
<dbReference type="SMART" id="SM00540">
    <property type="entry name" value="LEM"/>
    <property type="match status" value="1"/>
</dbReference>
<gene>
    <name evidence="4" type="primary">LOC115221807</name>
</gene>
<dbReference type="RefSeq" id="XP_036366673.1">
    <property type="nucleotide sequence ID" value="XM_036510780.1"/>
</dbReference>
<evidence type="ECO:0000313" key="3">
    <source>
        <dbReference type="Proteomes" id="UP000515154"/>
    </source>
</evidence>
<organism evidence="3 4">
    <name type="scientific">Octopus sinensis</name>
    <name type="common">East Asian common octopus</name>
    <dbReference type="NCBI Taxonomy" id="2607531"/>
    <lineage>
        <taxon>Eukaryota</taxon>
        <taxon>Metazoa</taxon>
        <taxon>Spiralia</taxon>
        <taxon>Lophotrochozoa</taxon>
        <taxon>Mollusca</taxon>
        <taxon>Cephalopoda</taxon>
        <taxon>Coleoidea</taxon>
        <taxon>Octopodiformes</taxon>
        <taxon>Octopoda</taxon>
        <taxon>Incirrata</taxon>
        <taxon>Octopodidae</taxon>
        <taxon>Octopus</taxon>
    </lineage>
</organism>
<feature type="compositionally biased region" description="Acidic residues" evidence="1">
    <location>
        <begin position="56"/>
        <end position="67"/>
    </location>
</feature>
<feature type="domain" description="LEM" evidence="2">
    <location>
        <begin position="3"/>
        <end position="47"/>
    </location>
</feature>
<proteinExistence type="predicted"/>
<dbReference type="FunFam" id="1.10.720.40:FF:000001">
    <property type="entry name" value="LEM domain containing 2, isoform CRA_a"/>
    <property type="match status" value="1"/>
</dbReference>
<dbReference type="Proteomes" id="UP000515154">
    <property type="component" value="Linkage group LG18"/>
</dbReference>
<keyword evidence="3" id="KW-1185">Reference proteome</keyword>
<dbReference type="InterPro" id="IPR011015">
    <property type="entry name" value="LEM/LEM-like_dom_sf"/>
</dbReference>
<dbReference type="PANTHER" id="PTHR12019">
    <property type="entry name" value="LAMINA-ASSOCIATED POLYPEPTIDE THYMOPOIETIN"/>
    <property type="match status" value="1"/>
</dbReference>
<evidence type="ECO:0000256" key="1">
    <source>
        <dbReference type="SAM" id="MobiDB-lite"/>
    </source>
</evidence>
<dbReference type="SUPFAM" id="SSF63451">
    <property type="entry name" value="LEM domain"/>
    <property type="match status" value="1"/>
</dbReference>
<dbReference type="CDD" id="cd12934">
    <property type="entry name" value="LEM"/>
    <property type="match status" value="1"/>
</dbReference>
<reference evidence="4" key="1">
    <citation type="submission" date="2025-08" db="UniProtKB">
        <authorList>
            <consortium name="RefSeq"/>
        </authorList>
    </citation>
    <scope>IDENTIFICATION</scope>
</reference>
<dbReference type="PROSITE" id="PS50954">
    <property type="entry name" value="LEM"/>
    <property type="match status" value="1"/>
</dbReference>
<dbReference type="Pfam" id="PF03020">
    <property type="entry name" value="LEM"/>
    <property type="match status" value="1"/>
</dbReference>
<protein>
    <submittedName>
        <fullName evidence="4">Uncharacterized protein LOC115221807 isoform X1</fullName>
    </submittedName>
</protein>